<dbReference type="InterPro" id="IPR024516">
    <property type="entry name" value="Mce_C"/>
</dbReference>
<dbReference type="InterPro" id="IPR005693">
    <property type="entry name" value="Mce"/>
</dbReference>
<dbReference type="NCBIfam" id="TIGR00996">
    <property type="entry name" value="Mtu_fam_mce"/>
    <property type="match status" value="1"/>
</dbReference>
<sequence>MTRSPARRPRTASLLAALVALVLTTGLSACGPDYGDLPLPGSKVGGETYRLSAIFDEALNLAQGAQVKVNGVPVGRVQTVTAKDFKAKVVMDIKASAKLRHGSQARLRYDTPLGELFIQITPSRTGQPLEDGDALSHADTSTAPTVEDTLAAVSLLINGGGLEQLRTITDELNTALGGREPLVRDTLRRLTTFLAEANRSTRDIDRVLRSLSSTSKVLNARRGTINRALREVIPISRVLRGNTDDIIKLLKAVDDLSTTAKQVVGATKQNILAILRDLGPIMDAVLSTRSQLAPGLRNMIAAADFLDRTVEGDFLPLDATIKLDGTPGGPGGGPGGGPSQSPGPGGLPTALPTIPLPTKLPTILPGGGGGGGGGGGLLGGLSFRAMVQGTS</sequence>
<evidence type="ECO:0000259" key="4">
    <source>
        <dbReference type="Pfam" id="PF11887"/>
    </source>
</evidence>
<dbReference type="PROSITE" id="PS51257">
    <property type="entry name" value="PROKAR_LIPOPROTEIN"/>
    <property type="match status" value="1"/>
</dbReference>
<dbReference type="Proteomes" id="UP001183648">
    <property type="component" value="Unassembled WGS sequence"/>
</dbReference>
<protein>
    <submittedName>
        <fullName evidence="5">Phospholipid/cholesterol/gamma-HCH transport system substrate-binding protein</fullName>
    </submittedName>
</protein>
<keyword evidence="6" id="KW-1185">Reference proteome</keyword>
<feature type="region of interest" description="Disordered" evidence="1">
    <location>
        <begin position="321"/>
        <end position="355"/>
    </location>
</feature>
<dbReference type="Pfam" id="PF11887">
    <property type="entry name" value="Mce4_CUP1"/>
    <property type="match status" value="1"/>
</dbReference>
<dbReference type="PANTHER" id="PTHR33371">
    <property type="entry name" value="INTERMEMBRANE PHOSPHOLIPID TRANSPORT SYSTEM BINDING PROTEIN MLAD-RELATED"/>
    <property type="match status" value="1"/>
</dbReference>
<dbReference type="EMBL" id="JAVDYG010000001">
    <property type="protein sequence ID" value="MDR7361116.1"/>
    <property type="molecule type" value="Genomic_DNA"/>
</dbReference>
<feature type="chain" id="PRO_5046667450" evidence="2">
    <location>
        <begin position="30"/>
        <end position="391"/>
    </location>
</feature>
<organism evidence="5 6">
    <name type="scientific">Nocardioides marmoribigeumensis</name>
    <dbReference type="NCBI Taxonomy" id="433649"/>
    <lineage>
        <taxon>Bacteria</taxon>
        <taxon>Bacillati</taxon>
        <taxon>Actinomycetota</taxon>
        <taxon>Actinomycetes</taxon>
        <taxon>Propionibacteriales</taxon>
        <taxon>Nocardioidaceae</taxon>
        <taxon>Nocardioides</taxon>
    </lineage>
</organism>
<name>A0ABU2BS66_9ACTN</name>
<reference evidence="5 6" key="1">
    <citation type="submission" date="2023-07" db="EMBL/GenBank/DDBJ databases">
        <title>Sequencing the genomes of 1000 actinobacteria strains.</title>
        <authorList>
            <person name="Klenk H.-P."/>
        </authorList>
    </citation>
    <scope>NUCLEOTIDE SEQUENCE [LARGE SCALE GENOMIC DNA]</scope>
    <source>
        <strain evidence="5 6">DSM 19426</strain>
    </source>
</reference>
<dbReference type="InterPro" id="IPR052336">
    <property type="entry name" value="MlaD_Phospholipid_Transporter"/>
</dbReference>
<feature type="compositionally biased region" description="Gly residues" evidence="1">
    <location>
        <begin position="326"/>
        <end position="346"/>
    </location>
</feature>
<evidence type="ECO:0000256" key="2">
    <source>
        <dbReference type="SAM" id="SignalP"/>
    </source>
</evidence>
<evidence type="ECO:0000313" key="6">
    <source>
        <dbReference type="Proteomes" id="UP001183648"/>
    </source>
</evidence>
<dbReference type="InterPro" id="IPR003399">
    <property type="entry name" value="Mce/MlaD"/>
</dbReference>
<gene>
    <name evidence="5" type="ORF">J2S63_000669</name>
</gene>
<feature type="signal peptide" evidence="2">
    <location>
        <begin position="1"/>
        <end position="29"/>
    </location>
</feature>
<evidence type="ECO:0000256" key="1">
    <source>
        <dbReference type="SAM" id="MobiDB-lite"/>
    </source>
</evidence>
<evidence type="ECO:0000313" key="5">
    <source>
        <dbReference type="EMBL" id="MDR7361116.1"/>
    </source>
</evidence>
<evidence type="ECO:0000259" key="3">
    <source>
        <dbReference type="Pfam" id="PF02470"/>
    </source>
</evidence>
<dbReference type="Pfam" id="PF02470">
    <property type="entry name" value="MlaD"/>
    <property type="match status" value="1"/>
</dbReference>
<feature type="domain" description="Mammalian cell entry C-terminal" evidence="4">
    <location>
        <begin position="126"/>
        <end position="299"/>
    </location>
</feature>
<feature type="domain" description="Mce/MlaD" evidence="3">
    <location>
        <begin position="48"/>
        <end position="122"/>
    </location>
</feature>
<accession>A0ABU2BS66</accession>
<dbReference type="PANTHER" id="PTHR33371:SF15">
    <property type="entry name" value="LIPOPROTEIN LPRN"/>
    <property type="match status" value="1"/>
</dbReference>
<dbReference type="RefSeq" id="WP_310298591.1">
    <property type="nucleotide sequence ID" value="NZ_BAAAPS010000002.1"/>
</dbReference>
<keyword evidence="2" id="KW-0732">Signal</keyword>
<proteinExistence type="predicted"/>
<comment type="caution">
    <text evidence="5">The sequence shown here is derived from an EMBL/GenBank/DDBJ whole genome shotgun (WGS) entry which is preliminary data.</text>
</comment>